<dbReference type="SUPFAM" id="SSF53448">
    <property type="entry name" value="Nucleotide-diphospho-sugar transferases"/>
    <property type="match status" value="1"/>
</dbReference>
<protein>
    <submittedName>
        <fullName evidence="2">Glycosyltransferase</fullName>
        <ecNumber evidence="2">2.4.-.-</ecNumber>
    </submittedName>
</protein>
<dbReference type="InterPro" id="IPR029044">
    <property type="entry name" value="Nucleotide-diphossugar_trans"/>
</dbReference>
<accession>A0AAU6WI68</accession>
<dbReference type="Gene3D" id="3.90.550.10">
    <property type="entry name" value="Spore Coat Polysaccharide Biosynthesis Protein SpsA, Chain A"/>
    <property type="match status" value="1"/>
</dbReference>
<proteinExistence type="predicted"/>
<dbReference type="EMBL" id="CP125942">
    <property type="protein sequence ID" value="XAO47257.1"/>
    <property type="molecule type" value="Genomic_DNA"/>
</dbReference>
<keyword evidence="2" id="KW-0328">Glycosyltransferase</keyword>
<reference evidence="2 3" key="1">
    <citation type="submission" date="2023-05" db="EMBL/GenBank/DDBJ databases">
        <title>Glutamicibacter sp. B1, complete genome.</title>
        <authorList>
            <person name="Long Y.H."/>
            <person name="Fang T."/>
            <person name="Li X.Y."/>
        </authorList>
    </citation>
    <scope>NUCLEOTIDE SEQUENCE [LARGE SCALE GENOMIC DNA]</scope>
    <source>
        <strain evidence="2 3">B1</strain>
    </source>
</reference>
<organism evidence="2 3">
    <name type="scientific">Glutamicibacter ectropisis</name>
    <dbReference type="NCBI Taxonomy" id="3046593"/>
    <lineage>
        <taxon>Bacteria</taxon>
        <taxon>Bacillati</taxon>
        <taxon>Actinomycetota</taxon>
        <taxon>Actinomycetes</taxon>
        <taxon>Micrococcales</taxon>
        <taxon>Micrococcaceae</taxon>
        <taxon>Glutamicibacter</taxon>
    </lineage>
</organism>
<dbReference type="RefSeq" id="WP_345474141.1">
    <property type="nucleotide sequence ID" value="NZ_CP125942.1"/>
</dbReference>
<evidence type="ECO:0000259" key="1">
    <source>
        <dbReference type="Pfam" id="PF00535"/>
    </source>
</evidence>
<dbReference type="GO" id="GO:0016757">
    <property type="term" value="F:glycosyltransferase activity"/>
    <property type="evidence" value="ECO:0007669"/>
    <property type="project" value="UniProtKB-KW"/>
</dbReference>
<keyword evidence="3" id="KW-1185">Reference proteome</keyword>
<dbReference type="Gene3D" id="3.40.50.2000">
    <property type="entry name" value="Glycogen Phosphorylase B"/>
    <property type="match status" value="2"/>
</dbReference>
<name>A0AAU6WI68_9MICC</name>
<dbReference type="SUPFAM" id="SSF53756">
    <property type="entry name" value="UDP-Glycosyltransferase/glycogen phosphorylase"/>
    <property type="match status" value="1"/>
</dbReference>
<sequence length="1666" mass="183645">MSKYPNRIDFALSGKTILCVVDEESVNPHVYRRIVAAQIASLRRLGAEVVLLHVAGRADELPSEYRDLDVELLVLPPIEVDSVNERSRKLAQRAVKYGAQNRYDVVIGFGWTLSRGIAGGRALAHKYWAFIDDSTDEIDRSAWTNTGLVDALYRGSRKVFVFSDERRSILENTSSAANGRTYLPALSVSLDGMNSIGESYAVSGETVVILPGLIRPSRYIEQLSELSEQAKSGNSRYRFIFDGAKETWADLQNTPSTALTAAIPGLETVEGYLSDFSELTLGLVPETNGEEWLSKYLVAHYLSNGIAPISMDRFLALNSGSGFEDFYPAVELANLGINTDKLDEAGTFDLSRISDTVGASSEYEQPNQPVKIVLAGADFKFAGDLVELLNESPDFELRIDLWENNAHPNAAKSAPFVDWADIVICEFASFNAIWYAQNKREGQKLIVRLHGYELLQPWIDQLEITNVDQVVFVSEFYRQKAIDTKNWPESKTSVVSNTVDFGDLARTKFDGAEFHLGMAGYVPILKRPDRALDLLEELLKYDDRFILHMRGHEPWNYSWEWKKGAHQAAYRDFYSRIADNDVLRSHISFEAFGPDMAGWFRKIGWMLSPSYRETFHLAPVEGMASGALPVVWERDGADEIFPSDFVISDVTEAAQLILGTVADKRDYLARSLEAQEYATRYSRSFVKSEWVKLILSCQRADVVIHRPDKSSKGTLEALVDQHEANNTATSLLNVVAESWRVHDYATAISLLDANIKITANDKGDLKQWEHWVRGVFQTAMGLESLLLDQAFGCVYEPNPNQAVVVTGGSLSQGSLGLRLVDVDTKTINIQLPFPGVEDGSSSIDSSETDEEYDFRVSFDGSLRSNYYVAQAASEIASILRDTAAGVAVSSGGLIESLATLLATRRVGIPFLWSPASSHLASEFLTVFDEIHNDDPVHEIYQAILTNANALVDSGQQELVVPALKSGVPLIRDLDTKMVDLLANQNVGSTSNHPGKLSVAYAGDGTSVEALSLVSDVTICTNDNVFEVLDNAPDAFVLEYSADPSSKSVSENSAKFVDPANINLIQKAILHSRVMGARSIFIAKTDPDTLAAGKEIARKCDVLVSNDRKSLISYMRLNPNSNQVAVNIASGKTGFVEPRIDLASLMASTTCDSSNSYAVDLERGLSATQPVLSNWRADRRWSDSNQVGKDDTLLRYEASGSRDDGIAALWLNCYELSQGRTALDFAVYVLRSAGFAVAHARSHQSLTLLNKTTSGTDLEPDSSVIKLDIDGTVEWDDALERDLLALYRVTGTSEITVQDAGDGYQEVAFLSRNGQRIVNVRRSKRDMTDDKAPAKISDFANAGVSVVVATYKGVTRLPRLLGSIVDQTLPASLMELIVVPNGDDDGTVDLLEEWSQQHRSISLRILPLEEAGVAKARNLGIANASKDFVTFVDDDDYLEPNFLLSLYSRAESHTVVLGNLSDVDEETGTVDRDTATNRRVNELGRRVLPLAQRAGALGMNGAKLLPTWLVRECVYDPSLRSGEDVAFMAQLLKKSGIFVTSASDVENSSYMRVLRFNSISRRQETFEFMVTERLEVMRLLLETHAQSEYKGGKGAIDYLATGQLGFLKRFIAGSQSIAEHEKVLETIDEMGLTSAKVLQPLISTIRSVLKNPASVQDGKLIPLRQNV</sequence>
<dbReference type="PANTHER" id="PTHR43685">
    <property type="entry name" value="GLYCOSYLTRANSFERASE"/>
    <property type="match status" value="1"/>
</dbReference>
<dbReference type="EC" id="2.4.-.-" evidence="2"/>
<dbReference type="InterPro" id="IPR001173">
    <property type="entry name" value="Glyco_trans_2-like"/>
</dbReference>
<evidence type="ECO:0000313" key="3">
    <source>
        <dbReference type="Proteomes" id="UP001486888"/>
    </source>
</evidence>
<gene>
    <name evidence="2" type="ORF">QMQ05_06980</name>
</gene>
<dbReference type="InterPro" id="IPR050834">
    <property type="entry name" value="Glycosyltransf_2"/>
</dbReference>
<feature type="domain" description="Glycosyltransferase 2-like" evidence="1">
    <location>
        <begin position="1344"/>
        <end position="1474"/>
    </location>
</feature>
<dbReference type="PANTHER" id="PTHR43685:SF2">
    <property type="entry name" value="GLYCOSYLTRANSFERASE 2-LIKE DOMAIN-CONTAINING PROTEIN"/>
    <property type="match status" value="1"/>
</dbReference>
<evidence type="ECO:0000313" key="2">
    <source>
        <dbReference type="EMBL" id="XAO47257.1"/>
    </source>
</evidence>
<keyword evidence="2" id="KW-0808">Transferase</keyword>
<dbReference type="Pfam" id="PF00535">
    <property type="entry name" value="Glycos_transf_2"/>
    <property type="match status" value="1"/>
</dbReference>
<dbReference type="CDD" id="cd03801">
    <property type="entry name" value="GT4_PimA-like"/>
    <property type="match status" value="1"/>
</dbReference>
<dbReference type="KEGG" id="gey:QMQ05_06980"/>
<dbReference type="Proteomes" id="UP001486888">
    <property type="component" value="Chromosome"/>
</dbReference>